<dbReference type="Pfam" id="PF08958">
    <property type="entry name" value="DUF1871"/>
    <property type="match status" value="1"/>
</dbReference>
<dbReference type="InterPro" id="IPR015053">
    <property type="entry name" value="DUF1871"/>
</dbReference>
<dbReference type="SUPFAM" id="SSF116922">
    <property type="entry name" value="YugE-like"/>
    <property type="match status" value="1"/>
</dbReference>
<evidence type="ECO:0000313" key="1">
    <source>
        <dbReference type="EMBL" id="MDQ0256867.1"/>
    </source>
</evidence>
<dbReference type="RefSeq" id="WP_307329662.1">
    <property type="nucleotide sequence ID" value="NZ_JAUSUG010000020.1"/>
</dbReference>
<gene>
    <name evidence="1" type="ORF">J2S74_004289</name>
</gene>
<dbReference type="InterPro" id="IPR023162">
    <property type="entry name" value="Apc36109-like_dom_sf"/>
</dbReference>
<accession>A0ABU0A056</accession>
<dbReference type="Proteomes" id="UP001230005">
    <property type="component" value="Unassembled WGS sequence"/>
</dbReference>
<reference evidence="1 2" key="1">
    <citation type="submission" date="2023-07" db="EMBL/GenBank/DDBJ databases">
        <title>Genomic Encyclopedia of Type Strains, Phase IV (KMG-IV): sequencing the most valuable type-strain genomes for metagenomic binning, comparative biology and taxonomic classification.</title>
        <authorList>
            <person name="Goeker M."/>
        </authorList>
    </citation>
    <scope>NUCLEOTIDE SEQUENCE [LARGE SCALE GENOMIC DNA]</scope>
    <source>
        <strain evidence="1 2">DSM 9768</strain>
    </source>
</reference>
<name>A0ABU0A056_9BACI</name>
<protein>
    <recommendedName>
        <fullName evidence="3">DUF1871 domain-containing protein</fullName>
    </recommendedName>
</protein>
<keyword evidence="2" id="KW-1185">Reference proteome</keyword>
<dbReference type="Gene3D" id="1.10.340.20">
    <property type="entry name" value="Apc36109-like domain"/>
    <property type="match status" value="1"/>
</dbReference>
<organism evidence="1 2">
    <name type="scientific">Evansella vedderi</name>
    <dbReference type="NCBI Taxonomy" id="38282"/>
    <lineage>
        <taxon>Bacteria</taxon>
        <taxon>Bacillati</taxon>
        <taxon>Bacillota</taxon>
        <taxon>Bacilli</taxon>
        <taxon>Bacillales</taxon>
        <taxon>Bacillaceae</taxon>
        <taxon>Evansella</taxon>
    </lineage>
</organism>
<evidence type="ECO:0000313" key="2">
    <source>
        <dbReference type="Proteomes" id="UP001230005"/>
    </source>
</evidence>
<sequence>MDNRMYSIVKKHIKQWDPECLLASGAPEDEYETEIKEIVNGDMDNVFQISKTIKAVFEKYFHLEYDPNECFKVAERIWNDLEGGHSNR</sequence>
<evidence type="ECO:0008006" key="3">
    <source>
        <dbReference type="Google" id="ProtNLM"/>
    </source>
</evidence>
<proteinExistence type="predicted"/>
<dbReference type="EMBL" id="JAUSUG010000020">
    <property type="protein sequence ID" value="MDQ0256867.1"/>
    <property type="molecule type" value="Genomic_DNA"/>
</dbReference>
<comment type="caution">
    <text evidence="1">The sequence shown here is derived from an EMBL/GenBank/DDBJ whole genome shotgun (WGS) entry which is preliminary data.</text>
</comment>